<dbReference type="RefSeq" id="XP_002546027.1">
    <property type="nucleotide sequence ID" value="XM_002545981.1"/>
</dbReference>
<dbReference type="GeneID" id="8298953"/>
<proteinExistence type="predicted"/>
<dbReference type="KEGG" id="ctp:CTRG_00808"/>
<dbReference type="HOGENOM" id="CLU_1906484_0_0_1"/>
<keyword evidence="2" id="KW-1185">Reference proteome</keyword>
<accession>C5M419</accession>
<protein>
    <submittedName>
        <fullName evidence="1">Uncharacterized protein</fullName>
    </submittedName>
</protein>
<dbReference type="Proteomes" id="UP000002037">
    <property type="component" value="Unassembled WGS sequence"/>
</dbReference>
<dbReference type="AlphaFoldDB" id="C5M419"/>
<evidence type="ECO:0000313" key="1">
    <source>
        <dbReference type="EMBL" id="EER36069.1"/>
    </source>
</evidence>
<dbReference type="VEuPathDB" id="FungiDB:CTRG_00808"/>
<evidence type="ECO:0000313" key="2">
    <source>
        <dbReference type="Proteomes" id="UP000002037"/>
    </source>
</evidence>
<gene>
    <name evidence="1" type="ORF">CTRG_00808</name>
</gene>
<reference evidence="1 2" key="1">
    <citation type="journal article" date="2009" name="Nature">
        <title>Evolution of pathogenicity and sexual reproduction in eight Candida genomes.</title>
        <authorList>
            <person name="Butler G."/>
            <person name="Rasmussen M.D."/>
            <person name="Lin M.F."/>
            <person name="Santos M.A."/>
            <person name="Sakthikumar S."/>
            <person name="Munro C.A."/>
            <person name="Rheinbay E."/>
            <person name="Grabherr M."/>
            <person name="Forche A."/>
            <person name="Reedy J.L."/>
            <person name="Agrafioti I."/>
            <person name="Arnaud M.B."/>
            <person name="Bates S."/>
            <person name="Brown A.J."/>
            <person name="Brunke S."/>
            <person name="Costanzo M.C."/>
            <person name="Fitzpatrick D.A."/>
            <person name="de Groot P.W."/>
            <person name="Harris D."/>
            <person name="Hoyer L.L."/>
            <person name="Hube B."/>
            <person name="Klis F.M."/>
            <person name="Kodira C."/>
            <person name="Lennard N."/>
            <person name="Logue M.E."/>
            <person name="Martin R."/>
            <person name="Neiman A.M."/>
            <person name="Nikolaou E."/>
            <person name="Quail M.A."/>
            <person name="Quinn J."/>
            <person name="Santos M.C."/>
            <person name="Schmitzberger F.F."/>
            <person name="Sherlock G."/>
            <person name="Shah P."/>
            <person name="Silverstein K.A."/>
            <person name="Skrzypek M.S."/>
            <person name="Soll D."/>
            <person name="Staggs R."/>
            <person name="Stansfield I."/>
            <person name="Stumpf M.P."/>
            <person name="Sudbery P.E."/>
            <person name="Srikantha T."/>
            <person name="Zeng Q."/>
            <person name="Berman J."/>
            <person name="Berriman M."/>
            <person name="Heitman J."/>
            <person name="Gow N.A."/>
            <person name="Lorenz M.C."/>
            <person name="Birren B.W."/>
            <person name="Kellis M."/>
            <person name="Cuomo C.A."/>
        </authorList>
    </citation>
    <scope>NUCLEOTIDE SEQUENCE [LARGE SCALE GENOMIC DNA]</scope>
    <source>
        <strain evidence="2">ATCC MYA-3404 / T1</strain>
    </source>
</reference>
<dbReference type="EMBL" id="GG692395">
    <property type="protein sequence ID" value="EER36069.1"/>
    <property type="molecule type" value="Genomic_DNA"/>
</dbReference>
<sequence>MEQTIVRVYPNFDSQFNQICHVIIVKQHAVNSLYAVITEMRHPTRIISVCVAFDSIIHLIEMPPKTVQVILGLKINLLLCYSKSLGFFESCEFSVFSKVVICYLTICEQTLILLSYFYEVRTKHFFYLVAQLQ</sequence>
<organism evidence="1 2">
    <name type="scientific">Candida tropicalis (strain ATCC MYA-3404 / T1)</name>
    <name type="common">Yeast</name>
    <dbReference type="NCBI Taxonomy" id="294747"/>
    <lineage>
        <taxon>Eukaryota</taxon>
        <taxon>Fungi</taxon>
        <taxon>Dikarya</taxon>
        <taxon>Ascomycota</taxon>
        <taxon>Saccharomycotina</taxon>
        <taxon>Pichiomycetes</taxon>
        <taxon>Debaryomycetaceae</taxon>
        <taxon>Candida/Lodderomyces clade</taxon>
        <taxon>Candida</taxon>
    </lineage>
</organism>
<name>C5M419_CANTT</name>